<keyword evidence="11" id="KW-1185">Reference proteome</keyword>
<accession>A0A8T0WG97</accession>
<dbReference type="Proteomes" id="UP000823388">
    <property type="component" value="Chromosome 2K"/>
</dbReference>
<evidence type="ECO:0000256" key="1">
    <source>
        <dbReference type="ARBA" id="ARBA00011073"/>
    </source>
</evidence>
<evidence type="ECO:0000259" key="9">
    <source>
        <dbReference type="Pfam" id="PF05922"/>
    </source>
</evidence>
<evidence type="ECO:0000256" key="4">
    <source>
        <dbReference type="ARBA" id="ARBA00022801"/>
    </source>
</evidence>
<organism evidence="10 11">
    <name type="scientific">Panicum virgatum</name>
    <name type="common">Blackwell switchgrass</name>
    <dbReference type="NCBI Taxonomy" id="38727"/>
    <lineage>
        <taxon>Eukaryota</taxon>
        <taxon>Viridiplantae</taxon>
        <taxon>Streptophyta</taxon>
        <taxon>Embryophyta</taxon>
        <taxon>Tracheophyta</taxon>
        <taxon>Spermatophyta</taxon>
        <taxon>Magnoliopsida</taxon>
        <taxon>Liliopsida</taxon>
        <taxon>Poales</taxon>
        <taxon>Poaceae</taxon>
        <taxon>PACMAD clade</taxon>
        <taxon>Panicoideae</taxon>
        <taxon>Panicodae</taxon>
        <taxon>Paniceae</taxon>
        <taxon>Panicinae</taxon>
        <taxon>Panicum</taxon>
        <taxon>Panicum sect. Hiantes</taxon>
    </lineage>
</organism>
<evidence type="ECO:0000256" key="3">
    <source>
        <dbReference type="ARBA" id="ARBA00022729"/>
    </source>
</evidence>
<dbReference type="InterPro" id="IPR010259">
    <property type="entry name" value="S8pro/Inhibitor_I9"/>
</dbReference>
<evidence type="ECO:0000313" key="10">
    <source>
        <dbReference type="EMBL" id="KAG2646355.1"/>
    </source>
</evidence>
<reference evidence="10" key="1">
    <citation type="submission" date="2020-05" db="EMBL/GenBank/DDBJ databases">
        <title>WGS assembly of Panicum virgatum.</title>
        <authorList>
            <person name="Lovell J.T."/>
            <person name="Jenkins J."/>
            <person name="Shu S."/>
            <person name="Juenger T.E."/>
            <person name="Schmutz J."/>
        </authorList>
    </citation>
    <scope>NUCLEOTIDE SEQUENCE</scope>
    <source>
        <strain evidence="10">AP13</strain>
    </source>
</reference>
<dbReference type="PROSITE" id="PS51892">
    <property type="entry name" value="SUBTILASE"/>
    <property type="match status" value="1"/>
</dbReference>
<name>A0A8T0WG97_PANVG</name>
<feature type="domain" description="Peptidase S8/S53" evidence="8">
    <location>
        <begin position="148"/>
        <end position="368"/>
    </location>
</feature>
<dbReference type="InterPro" id="IPR000209">
    <property type="entry name" value="Peptidase_S8/S53_dom"/>
</dbReference>
<proteinExistence type="inferred from homology"/>
<dbReference type="Gene3D" id="3.40.50.200">
    <property type="entry name" value="Peptidase S8/S53 domain"/>
    <property type="match status" value="1"/>
</dbReference>
<keyword evidence="2" id="KW-0645">Protease</keyword>
<evidence type="ECO:0000259" key="8">
    <source>
        <dbReference type="Pfam" id="PF00082"/>
    </source>
</evidence>
<dbReference type="InterPro" id="IPR036852">
    <property type="entry name" value="Peptidase_S8/S53_dom_sf"/>
</dbReference>
<dbReference type="EMBL" id="CM029039">
    <property type="protein sequence ID" value="KAG2646355.1"/>
    <property type="molecule type" value="Genomic_DNA"/>
</dbReference>
<evidence type="ECO:0000256" key="6">
    <source>
        <dbReference type="PROSITE-ProRule" id="PRU01240"/>
    </source>
</evidence>
<dbReference type="GO" id="GO:0004252">
    <property type="term" value="F:serine-type endopeptidase activity"/>
    <property type="evidence" value="ECO:0007669"/>
    <property type="project" value="InterPro"/>
</dbReference>
<dbReference type="Gene3D" id="3.50.30.30">
    <property type="match status" value="1"/>
</dbReference>
<dbReference type="PROSITE" id="PS00137">
    <property type="entry name" value="SUBTILASE_HIS"/>
    <property type="match status" value="1"/>
</dbReference>
<dbReference type="SUPFAM" id="SSF52743">
    <property type="entry name" value="Subtilisin-like"/>
    <property type="match status" value="1"/>
</dbReference>
<dbReference type="GO" id="GO:0006508">
    <property type="term" value="P:proteolysis"/>
    <property type="evidence" value="ECO:0007669"/>
    <property type="project" value="UniProtKB-KW"/>
</dbReference>
<dbReference type="PRINTS" id="PR00723">
    <property type="entry name" value="SUBTILISIN"/>
</dbReference>
<dbReference type="CDD" id="cd02120">
    <property type="entry name" value="PA_subtilisin_like"/>
    <property type="match status" value="1"/>
</dbReference>
<comment type="similarity">
    <text evidence="1 6">Belongs to the peptidase S8 family.</text>
</comment>
<evidence type="ECO:0000256" key="5">
    <source>
        <dbReference type="ARBA" id="ARBA00022825"/>
    </source>
</evidence>
<keyword evidence="5" id="KW-0720">Serine protease</keyword>
<dbReference type="Pfam" id="PF00082">
    <property type="entry name" value="Peptidase_S8"/>
    <property type="match status" value="1"/>
</dbReference>
<evidence type="ECO:0000313" key="11">
    <source>
        <dbReference type="Proteomes" id="UP000823388"/>
    </source>
</evidence>
<gene>
    <name evidence="10" type="ORF">PVAP13_2KG492700</name>
</gene>
<evidence type="ECO:0000256" key="7">
    <source>
        <dbReference type="SAM" id="SignalP"/>
    </source>
</evidence>
<dbReference type="InterPro" id="IPR022398">
    <property type="entry name" value="Peptidase_S8_His-AS"/>
</dbReference>
<dbReference type="InterPro" id="IPR034197">
    <property type="entry name" value="Peptidases_S8_3"/>
</dbReference>
<dbReference type="Pfam" id="PF05922">
    <property type="entry name" value="Inhibitor_I9"/>
    <property type="match status" value="1"/>
</dbReference>
<feature type="chain" id="PRO_5035823983" evidence="7">
    <location>
        <begin position="26"/>
        <end position="504"/>
    </location>
</feature>
<dbReference type="Gene3D" id="3.30.70.80">
    <property type="entry name" value="Peptidase S8 propeptide/proteinase inhibitor I9"/>
    <property type="match status" value="1"/>
</dbReference>
<dbReference type="InterPro" id="IPR045051">
    <property type="entry name" value="SBT"/>
</dbReference>
<comment type="caution">
    <text evidence="6">Lacks conserved residue(s) required for the propagation of feature annotation.</text>
</comment>
<keyword evidence="4" id="KW-0378">Hydrolase</keyword>
<dbReference type="InterPro" id="IPR015500">
    <property type="entry name" value="Peptidase_S8_subtilisin-rel"/>
</dbReference>
<dbReference type="CDD" id="cd04852">
    <property type="entry name" value="Peptidases_S8_3"/>
    <property type="match status" value="1"/>
</dbReference>
<sequence length="504" mass="53497">MASITTNLLMHHLALFLLLAQLTGSALVPKTNNQPALKPQASSTYIVHANHLVKPPHFASLEHWYLSMVAAHSPRSVADDFSRILYTYDTVMHGFAVQLTGDEARRMSGAEGVAGVYEDRLLHHMTTRTPGFLGLDPGFGAWRDTDSGDGVIIGFVDSGIWPESPSFSDRGLGPVRSSWRGKCVDAGDFNASMCNNKLVGAKTFGMRNSSASPRDKLGHGTHVASTAAGSEVPDTGFLMFARGTARGVAPKARISMYKLSVMAMAEIVAGIDAAVKDGVDIISLSLGDDNPHPFYDDALAVAAFGAERRGVSVVLAGGNAGPKASTVTNVAPWMTTVGAATADRLFPADLILGDGAVLSGQSLYTSKANRTIMMPMLLSSCYGEYLTPEDNLEGKILVCMDDGGPRGNKVRVRDDAVGFQPAGIVLVESSWSQDGIMDLGAVDFSGPILVLSFSAGERLRKYVSAFQNPISSFSFACQTVVGENTDEQQQCCAVPRHLGGLEMS</sequence>
<keyword evidence="3 7" id="KW-0732">Signal</keyword>
<evidence type="ECO:0000256" key="2">
    <source>
        <dbReference type="ARBA" id="ARBA00022670"/>
    </source>
</evidence>
<dbReference type="InterPro" id="IPR037045">
    <property type="entry name" value="S8pro/Inhibitor_I9_sf"/>
</dbReference>
<dbReference type="PANTHER" id="PTHR10795">
    <property type="entry name" value="PROPROTEIN CONVERTASE SUBTILISIN/KEXIN"/>
    <property type="match status" value="1"/>
</dbReference>
<comment type="caution">
    <text evidence="10">The sequence shown here is derived from an EMBL/GenBank/DDBJ whole genome shotgun (WGS) entry which is preliminary data.</text>
</comment>
<protein>
    <submittedName>
        <fullName evidence="10">Uncharacterized protein</fullName>
    </submittedName>
</protein>
<feature type="signal peptide" evidence="7">
    <location>
        <begin position="1"/>
        <end position="25"/>
    </location>
</feature>
<dbReference type="AlphaFoldDB" id="A0A8T0WG97"/>
<feature type="domain" description="Inhibitor I9" evidence="9">
    <location>
        <begin position="44"/>
        <end position="123"/>
    </location>
</feature>